<dbReference type="PaxDb" id="272559-BF9343_1418"/>
<reference evidence="1 2" key="1">
    <citation type="journal article" date="2005" name="Science">
        <title>Extensive DNA inversions in the B. fragilis genome control variable gene expression.</title>
        <authorList>
            <person name="Cerdeno-Tarraga A.M."/>
            <person name="Patrick S."/>
            <person name="Crosmann L."/>
            <person name="Blakely G."/>
            <person name="Abratt V."/>
            <person name="Lennard N."/>
            <person name="Duerden B."/>
            <person name="Poxton I."/>
            <person name="Harris B."/>
            <person name="Quail M.A."/>
            <person name="Barron A."/>
            <person name="Clarck L."/>
            <person name="Corton C."/>
            <person name="Doggett J."/>
            <person name="Holden M.T.G."/>
            <person name="Larke N."/>
            <person name="Line A."/>
            <person name="Lord A."/>
            <person name="Norbertczak H."/>
            <person name="Ormond D."/>
            <person name="Price C."/>
            <person name="Rabbinowitsch E."/>
            <person name="Woodward J."/>
            <person name="Barrel B.G."/>
            <person name="Parkhill J."/>
        </authorList>
    </citation>
    <scope>NUCLEOTIDE SEQUENCE [LARGE SCALE GENOMIC DNA]</scope>
    <source>
        <strain evidence="2">ATCC 25285 / DSM 2151 / CCUG 4856 / JCM 11019 / LMG 10263 / NCTC 9343 / Onslow / VPI 2553 / EN-2</strain>
    </source>
</reference>
<evidence type="ECO:0000313" key="1">
    <source>
        <dbReference type="EMBL" id="CAH07199.1"/>
    </source>
</evidence>
<keyword evidence="2" id="KW-1185">Reference proteome</keyword>
<proteinExistence type="predicted"/>
<dbReference type="EMBL" id="CR626927">
    <property type="protein sequence ID" value="CAH07199.1"/>
    <property type="molecule type" value="Genomic_DNA"/>
</dbReference>
<gene>
    <name evidence="1" type="ORF">BF9343_1418</name>
</gene>
<evidence type="ECO:0000313" key="2">
    <source>
        <dbReference type="Proteomes" id="UP000006731"/>
    </source>
</evidence>
<dbReference type="HOGENOM" id="CLU_3164649_0_0_10"/>
<protein>
    <submittedName>
        <fullName evidence="1">Uncharacterized protein</fullName>
    </submittedName>
</protein>
<organism evidence="1 2">
    <name type="scientific">Bacteroides fragilis (strain ATCC 25285 / DSM 2151 / CCUG 4856 / JCM 11019 / LMG 10263 / NCTC 9343 / Onslow / VPI 2553 / EN-2)</name>
    <dbReference type="NCBI Taxonomy" id="272559"/>
    <lineage>
        <taxon>Bacteria</taxon>
        <taxon>Pseudomonadati</taxon>
        <taxon>Bacteroidota</taxon>
        <taxon>Bacteroidia</taxon>
        <taxon>Bacteroidales</taxon>
        <taxon>Bacteroidaceae</taxon>
        <taxon>Bacteroides</taxon>
    </lineage>
</organism>
<dbReference type="AlphaFoldDB" id="Q5LF99"/>
<dbReference type="KEGG" id="bfs:BF9343_1418"/>
<name>Q5LF99_BACFN</name>
<dbReference type="Proteomes" id="UP000006731">
    <property type="component" value="Chromosome"/>
</dbReference>
<accession>Q5LF99</accession>
<sequence length="47" mass="5748">MLHATNSQGKEVMKRHLWMEKKKSRIMVRNLKSKQQLKTKIIQWKNL</sequence>